<dbReference type="InterPro" id="IPR003313">
    <property type="entry name" value="AraC-bd"/>
</dbReference>
<dbReference type="PATRIC" id="fig|1423747.3.peg.1096"/>
<evidence type="ECO:0000313" key="5">
    <source>
        <dbReference type="EMBL" id="KRL60978.1"/>
    </source>
</evidence>
<accession>A0A0R1S2Q8</accession>
<protein>
    <submittedName>
        <fullName evidence="5">Two-component sensor response regulator</fullName>
    </submittedName>
</protein>
<dbReference type="PROSITE" id="PS01124">
    <property type="entry name" value="HTH_ARAC_FAMILY_2"/>
    <property type="match status" value="1"/>
</dbReference>
<keyword evidence="1" id="KW-0805">Transcription regulation</keyword>
<dbReference type="InterPro" id="IPR009057">
    <property type="entry name" value="Homeodomain-like_sf"/>
</dbReference>
<evidence type="ECO:0000256" key="3">
    <source>
        <dbReference type="ARBA" id="ARBA00023163"/>
    </source>
</evidence>
<dbReference type="SUPFAM" id="SSF51215">
    <property type="entry name" value="Regulatory protein AraC"/>
    <property type="match status" value="1"/>
</dbReference>
<gene>
    <name evidence="5" type="ORF">FC69_GL001074</name>
</gene>
<keyword evidence="3" id="KW-0804">Transcription</keyword>
<dbReference type="GO" id="GO:0043565">
    <property type="term" value="F:sequence-specific DNA binding"/>
    <property type="evidence" value="ECO:0007669"/>
    <property type="project" value="InterPro"/>
</dbReference>
<organism evidence="5 6">
    <name type="scientific">Latilactobacillus fuchuensis DSM 14340 = JCM 11249</name>
    <dbReference type="NCBI Taxonomy" id="1423747"/>
    <lineage>
        <taxon>Bacteria</taxon>
        <taxon>Bacillati</taxon>
        <taxon>Bacillota</taxon>
        <taxon>Bacilli</taxon>
        <taxon>Lactobacillales</taxon>
        <taxon>Lactobacillaceae</taxon>
        <taxon>Latilactobacillus</taxon>
    </lineage>
</organism>
<dbReference type="SUPFAM" id="SSF46689">
    <property type="entry name" value="Homeodomain-like"/>
    <property type="match status" value="1"/>
</dbReference>
<dbReference type="GO" id="GO:0003700">
    <property type="term" value="F:DNA-binding transcription factor activity"/>
    <property type="evidence" value="ECO:0007669"/>
    <property type="project" value="InterPro"/>
</dbReference>
<sequence>MSSLRYSFKNKDRSLPLFIDRIGYNWFQEDVSRPAGYPYVHWLQTYSGSGVVVIENQEILLTPGTGILINQDIPHTYHATSPEWRTGYFTFGGALISEITTILGFNDYLSIQQPDATLANFIQNSHTEFSQDDADPYASSALVYQFLLLIKKYRVKNPNNYQLNKKIVEPILHYIHRHYQQPIDNQDFVKLTNYSLQYVLEVFRNNQGISPHQVLLDYRILKAKELLLNQPNLSIEEIGRQVGFQTNSYFIAMFKRSERVTPGKFRGFYK</sequence>
<evidence type="ECO:0000259" key="4">
    <source>
        <dbReference type="PROSITE" id="PS01124"/>
    </source>
</evidence>
<dbReference type="AlphaFoldDB" id="A0A0R1S2Q8"/>
<dbReference type="EMBL" id="AZEX01000029">
    <property type="protein sequence ID" value="KRL60978.1"/>
    <property type="molecule type" value="Genomic_DNA"/>
</dbReference>
<dbReference type="Pfam" id="PF12833">
    <property type="entry name" value="HTH_18"/>
    <property type="match status" value="1"/>
</dbReference>
<evidence type="ECO:0000256" key="1">
    <source>
        <dbReference type="ARBA" id="ARBA00023015"/>
    </source>
</evidence>
<dbReference type="InterPro" id="IPR037923">
    <property type="entry name" value="HTH-like"/>
</dbReference>
<dbReference type="Gene3D" id="1.10.10.60">
    <property type="entry name" value="Homeodomain-like"/>
    <property type="match status" value="2"/>
</dbReference>
<dbReference type="SMART" id="SM00342">
    <property type="entry name" value="HTH_ARAC"/>
    <property type="match status" value="1"/>
</dbReference>
<proteinExistence type="predicted"/>
<name>A0A0R1S2Q8_9LACO</name>
<evidence type="ECO:0000256" key="2">
    <source>
        <dbReference type="ARBA" id="ARBA00023125"/>
    </source>
</evidence>
<reference evidence="5 6" key="1">
    <citation type="journal article" date="2015" name="Genome Announc.">
        <title>Expanding the biotechnology potential of lactobacilli through comparative genomics of 213 strains and associated genera.</title>
        <authorList>
            <person name="Sun Z."/>
            <person name="Harris H.M."/>
            <person name="McCann A."/>
            <person name="Guo C."/>
            <person name="Argimon S."/>
            <person name="Zhang W."/>
            <person name="Yang X."/>
            <person name="Jeffery I.B."/>
            <person name="Cooney J.C."/>
            <person name="Kagawa T.F."/>
            <person name="Liu W."/>
            <person name="Song Y."/>
            <person name="Salvetti E."/>
            <person name="Wrobel A."/>
            <person name="Rasinkangas P."/>
            <person name="Parkhill J."/>
            <person name="Rea M.C."/>
            <person name="O'Sullivan O."/>
            <person name="Ritari J."/>
            <person name="Douillard F.P."/>
            <person name="Paul Ross R."/>
            <person name="Yang R."/>
            <person name="Briner A.E."/>
            <person name="Felis G.E."/>
            <person name="de Vos W.M."/>
            <person name="Barrangou R."/>
            <person name="Klaenhammer T.R."/>
            <person name="Caufield P.W."/>
            <person name="Cui Y."/>
            <person name="Zhang H."/>
            <person name="O'Toole P.W."/>
        </authorList>
    </citation>
    <scope>NUCLEOTIDE SEQUENCE [LARGE SCALE GENOMIC DNA]</scope>
    <source>
        <strain evidence="5 6">DSM 14340</strain>
    </source>
</reference>
<dbReference type="STRING" id="1423747.FC69_GL001074"/>
<dbReference type="InterPro" id="IPR018060">
    <property type="entry name" value="HTH_AraC"/>
</dbReference>
<dbReference type="Proteomes" id="UP000051264">
    <property type="component" value="Unassembled WGS sequence"/>
</dbReference>
<comment type="caution">
    <text evidence="5">The sequence shown here is derived from an EMBL/GenBank/DDBJ whole genome shotgun (WGS) entry which is preliminary data.</text>
</comment>
<dbReference type="eggNOG" id="COG4977">
    <property type="taxonomic scope" value="Bacteria"/>
</dbReference>
<feature type="domain" description="HTH araC/xylS-type" evidence="4">
    <location>
        <begin position="169"/>
        <end position="268"/>
    </location>
</feature>
<dbReference type="PANTHER" id="PTHR43280:SF28">
    <property type="entry name" value="HTH-TYPE TRANSCRIPTIONAL ACTIVATOR RHAS"/>
    <property type="match status" value="1"/>
</dbReference>
<dbReference type="PANTHER" id="PTHR43280">
    <property type="entry name" value="ARAC-FAMILY TRANSCRIPTIONAL REGULATOR"/>
    <property type="match status" value="1"/>
</dbReference>
<dbReference type="PROSITE" id="PS00041">
    <property type="entry name" value="HTH_ARAC_FAMILY_1"/>
    <property type="match status" value="1"/>
</dbReference>
<dbReference type="InterPro" id="IPR018062">
    <property type="entry name" value="HTH_AraC-typ_CS"/>
</dbReference>
<dbReference type="Pfam" id="PF02311">
    <property type="entry name" value="AraC_binding"/>
    <property type="match status" value="1"/>
</dbReference>
<keyword evidence="2" id="KW-0238">DNA-binding</keyword>
<evidence type="ECO:0000313" key="6">
    <source>
        <dbReference type="Proteomes" id="UP000051264"/>
    </source>
</evidence>